<organism evidence="2 3">
    <name type="scientific">Flavobacterium cerinum</name>
    <dbReference type="NCBI Taxonomy" id="2502784"/>
    <lineage>
        <taxon>Bacteria</taxon>
        <taxon>Pseudomonadati</taxon>
        <taxon>Bacteroidota</taxon>
        <taxon>Flavobacteriia</taxon>
        <taxon>Flavobacteriales</taxon>
        <taxon>Flavobacteriaceae</taxon>
        <taxon>Flavobacterium</taxon>
    </lineage>
</organism>
<keyword evidence="1" id="KW-0732">Signal</keyword>
<reference evidence="2 3" key="1">
    <citation type="submission" date="2019-01" db="EMBL/GenBank/DDBJ databases">
        <title>Flavobacterium sp. nov.,isolated from freshwater.</title>
        <authorList>
            <person name="Zhang R."/>
            <person name="Du Z.-J."/>
        </authorList>
    </citation>
    <scope>NUCLEOTIDE SEQUENCE [LARGE SCALE GENOMIC DNA]</scope>
    <source>
        <strain evidence="2 3">1E403</strain>
    </source>
</reference>
<gene>
    <name evidence="2" type="ORF">EPI11_02915</name>
</gene>
<protein>
    <recommendedName>
        <fullName evidence="4">Beta-lactamase-inhibitor-like PepSY-like domain-containing protein</fullName>
    </recommendedName>
</protein>
<comment type="caution">
    <text evidence="2">The sequence shown here is derived from an EMBL/GenBank/DDBJ whole genome shotgun (WGS) entry which is preliminary data.</text>
</comment>
<dbReference type="OrthoDB" id="1377133at2"/>
<evidence type="ECO:0000313" key="3">
    <source>
        <dbReference type="Proteomes" id="UP000287527"/>
    </source>
</evidence>
<dbReference type="RefSeq" id="WP_128388465.1">
    <property type="nucleotide sequence ID" value="NZ_SBII01000002.1"/>
</dbReference>
<evidence type="ECO:0000256" key="1">
    <source>
        <dbReference type="SAM" id="SignalP"/>
    </source>
</evidence>
<proteinExistence type="predicted"/>
<feature type="chain" id="PRO_5019078787" description="Beta-lactamase-inhibitor-like PepSY-like domain-containing protein" evidence="1">
    <location>
        <begin position="20"/>
        <end position="101"/>
    </location>
</feature>
<dbReference type="AlphaFoldDB" id="A0A444HDF0"/>
<sequence>MMKNLFLAATLVLALSLNASSHKVVNNVSVITLDQEKEYKKVETSQVPTEVLKQAGAKYAGYALIEAHVAGDGEYKLVLSKDGKSLKVYFKGTGEFVKEEA</sequence>
<dbReference type="Proteomes" id="UP000287527">
    <property type="component" value="Unassembled WGS sequence"/>
</dbReference>
<dbReference type="SUPFAM" id="SSF160574">
    <property type="entry name" value="BT0923-like"/>
    <property type="match status" value="1"/>
</dbReference>
<evidence type="ECO:0000313" key="2">
    <source>
        <dbReference type="EMBL" id="RWX02187.1"/>
    </source>
</evidence>
<dbReference type="EMBL" id="SBII01000002">
    <property type="protein sequence ID" value="RWX02187.1"/>
    <property type="molecule type" value="Genomic_DNA"/>
</dbReference>
<accession>A0A444HDF0</accession>
<name>A0A444HDF0_9FLAO</name>
<evidence type="ECO:0008006" key="4">
    <source>
        <dbReference type="Google" id="ProtNLM"/>
    </source>
</evidence>
<keyword evidence="3" id="KW-1185">Reference proteome</keyword>
<feature type="signal peptide" evidence="1">
    <location>
        <begin position="1"/>
        <end position="19"/>
    </location>
</feature>